<sequence>MAANRDLKLVAKIADVGPTGMRAVIDAGIRIDHLTDLDARMIFDHMLKFYHNVKTGGDIPTREQIEADFPTVDLPVLDRMKMSSTIEDFQKHSATSRLMKLSSYIEDWKDRPDEAIAHIEREVKEIGKQRRGSTDIVVSESIESVRYLYEENRNRGVLKGIPYPWKVLNDETRGMQDGEYIIFYGRPKSLKTWVALNIGMYAYDYGSRKILIYTREMAPEQMMERCVCLLIGAPYKEWKHGNLHTLPHPHGGSMEDHFYSVMETMKQDEVTCSLETGRQKGIVITSDRQDKKYGGGVRGLRNKIDDFKPDLIIADAVYLMRNDRDNGARSMKWNDQASISQDLKELAQDTKRPIVATLQANRASEKEDQQGKSAVNMSFSDSYAQDTDLAIEIIKKRVDASHNELALAITASREANIAGFAIHGDPATNFSQLYRPVSDDVGVKLGQDGKPMMMPVIFNDARDIKEIFWKDHFPLNTPDHDSPTPGRGKGPAISIPRRGVASGSV</sequence>
<keyword evidence="3" id="KW-0347">Helicase</keyword>
<name>A0A6J5LBJ7_9CAUD</name>
<evidence type="ECO:0000313" key="3">
    <source>
        <dbReference type="EMBL" id="CAB4131711.1"/>
    </source>
</evidence>
<evidence type="ECO:0000259" key="2">
    <source>
        <dbReference type="PROSITE" id="PS51199"/>
    </source>
</evidence>
<dbReference type="InterPro" id="IPR007694">
    <property type="entry name" value="DNA_helicase_DnaB-like_C"/>
</dbReference>
<dbReference type="GO" id="GO:0005524">
    <property type="term" value="F:ATP binding"/>
    <property type="evidence" value="ECO:0007669"/>
    <property type="project" value="InterPro"/>
</dbReference>
<keyword evidence="3" id="KW-0378">Hydrolase</keyword>
<dbReference type="EMBL" id="LR796249">
    <property type="protein sequence ID" value="CAB4131711.1"/>
    <property type="molecule type" value="Genomic_DNA"/>
</dbReference>
<dbReference type="InterPro" id="IPR027417">
    <property type="entry name" value="P-loop_NTPase"/>
</dbReference>
<dbReference type="Gene3D" id="3.40.50.300">
    <property type="entry name" value="P-loop containing nucleotide triphosphate hydrolases"/>
    <property type="match status" value="1"/>
</dbReference>
<organism evidence="3">
    <name type="scientific">uncultured Caudovirales phage</name>
    <dbReference type="NCBI Taxonomy" id="2100421"/>
    <lineage>
        <taxon>Viruses</taxon>
        <taxon>Duplodnaviria</taxon>
        <taxon>Heunggongvirae</taxon>
        <taxon>Uroviricota</taxon>
        <taxon>Caudoviricetes</taxon>
        <taxon>Peduoviridae</taxon>
        <taxon>Maltschvirus</taxon>
        <taxon>Maltschvirus maltsch</taxon>
    </lineage>
</organism>
<protein>
    <submittedName>
        <fullName evidence="3">DnaB Replicative DNA helicase</fullName>
    </submittedName>
</protein>
<dbReference type="GO" id="GO:0006260">
    <property type="term" value="P:DNA replication"/>
    <property type="evidence" value="ECO:0007669"/>
    <property type="project" value="InterPro"/>
</dbReference>
<feature type="region of interest" description="Disordered" evidence="1">
    <location>
        <begin position="475"/>
        <end position="505"/>
    </location>
</feature>
<dbReference type="Pfam" id="PF03796">
    <property type="entry name" value="DnaB_C"/>
    <property type="match status" value="1"/>
</dbReference>
<dbReference type="PANTHER" id="PTHR30153">
    <property type="entry name" value="REPLICATIVE DNA HELICASE DNAB"/>
    <property type="match status" value="1"/>
</dbReference>
<dbReference type="SUPFAM" id="SSF52540">
    <property type="entry name" value="P-loop containing nucleoside triphosphate hydrolases"/>
    <property type="match status" value="1"/>
</dbReference>
<dbReference type="PANTHER" id="PTHR30153:SF2">
    <property type="entry name" value="REPLICATIVE DNA HELICASE"/>
    <property type="match status" value="1"/>
</dbReference>
<dbReference type="GO" id="GO:0003678">
    <property type="term" value="F:DNA helicase activity"/>
    <property type="evidence" value="ECO:0007669"/>
    <property type="project" value="InterPro"/>
</dbReference>
<proteinExistence type="predicted"/>
<reference evidence="3" key="1">
    <citation type="submission" date="2020-04" db="EMBL/GenBank/DDBJ databases">
        <authorList>
            <person name="Chiriac C."/>
            <person name="Salcher M."/>
            <person name="Ghai R."/>
            <person name="Kavagutti S V."/>
        </authorList>
    </citation>
    <scope>NUCLEOTIDE SEQUENCE</scope>
</reference>
<dbReference type="EMBL" id="LR796294">
    <property type="protein sequence ID" value="CAB4135136.1"/>
    <property type="molecule type" value="Genomic_DNA"/>
</dbReference>
<feature type="domain" description="SF4 helicase" evidence="2">
    <location>
        <begin position="154"/>
        <end position="383"/>
    </location>
</feature>
<accession>A0A6J5LBJ7</accession>
<gene>
    <name evidence="3" type="ORF">UFOVP127_229</name>
    <name evidence="4" type="ORF">UFOVP276_92</name>
</gene>
<evidence type="ECO:0000256" key="1">
    <source>
        <dbReference type="SAM" id="MobiDB-lite"/>
    </source>
</evidence>
<dbReference type="PROSITE" id="PS51199">
    <property type="entry name" value="SF4_HELICASE"/>
    <property type="match status" value="1"/>
</dbReference>
<evidence type="ECO:0000313" key="4">
    <source>
        <dbReference type="EMBL" id="CAB4135136.1"/>
    </source>
</evidence>
<keyword evidence="3" id="KW-0067">ATP-binding</keyword>
<keyword evidence="3" id="KW-0547">Nucleotide-binding</keyword>